<keyword evidence="2" id="KW-0132">Cell division</keyword>
<sequence length="233" mass="25913">MTRSHSSEVVYRLYETVDELTTVIENARSVPMSGSCMVPRDHLLDLLDDLRESLPNEVQRAGRIVEQRTEILEQAQAEAERLTEETRAESEELMASARRTRDEVLGMARRSRDELVAQAQGEAEELLAQADAEAEQIVAQARAAAEALLAEAREQQAEALAAAQAEHERLVTETEVYRTAVARSDELGAQTVADVTRMRAEVDEYVDTRLADFGTTLERMLRSVEAARGSLRG</sequence>
<proteinExistence type="predicted"/>
<evidence type="ECO:0000313" key="2">
    <source>
        <dbReference type="EMBL" id="NYJ04315.1"/>
    </source>
</evidence>
<dbReference type="Proteomes" id="UP000541969">
    <property type="component" value="Unassembled WGS sequence"/>
</dbReference>
<feature type="coiled-coil region" evidence="1">
    <location>
        <begin position="116"/>
        <end position="173"/>
    </location>
</feature>
<reference evidence="2 3" key="1">
    <citation type="submission" date="2020-07" db="EMBL/GenBank/DDBJ databases">
        <title>Sequencing the genomes of 1000 actinobacteria strains.</title>
        <authorList>
            <person name="Klenk H.-P."/>
        </authorList>
    </citation>
    <scope>NUCLEOTIDE SEQUENCE [LARGE SCALE GENOMIC DNA]</scope>
    <source>
        <strain evidence="2 3">DSM 104001</strain>
    </source>
</reference>
<gene>
    <name evidence="2" type="ORF">GGQ55_000593</name>
</gene>
<evidence type="ECO:0000313" key="3">
    <source>
        <dbReference type="Proteomes" id="UP000541969"/>
    </source>
</evidence>
<organism evidence="2 3">
    <name type="scientific">Petropleomorpha daqingensis</name>
    <dbReference type="NCBI Taxonomy" id="2026353"/>
    <lineage>
        <taxon>Bacteria</taxon>
        <taxon>Bacillati</taxon>
        <taxon>Actinomycetota</taxon>
        <taxon>Actinomycetes</taxon>
        <taxon>Geodermatophilales</taxon>
        <taxon>Geodermatophilaceae</taxon>
        <taxon>Petropleomorpha</taxon>
    </lineage>
</organism>
<keyword evidence="3" id="KW-1185">Reference proteome</keyword>
<protein>
    <submittedName>
        <fullName evidence="2">Cell division septum initiation protein DivIVA</fullName>
    </submittedName>
</protein>
<keyword evidence="2" id="KW-0131">Cell cycle</keyword>
<dbReference type="PANTHER" id="PTHR38010">
    <property type="entry name" value="SLR0848 PROTEIN"/>
    <property type="match status" value="1"/>
</dbReference>
<feature type="coiled-coil region" evidence="1">
    <location>
        <begin position="65"/>
        <end position="92"/>
    </location>
</feature>
<dbReference type="GO" id="GO:0051301">
    <property type="term" value="P:cell division"/>
    <property type="evidence" value="ECO:0007669"/>
    <property type="project" value="UniProtKB-KW"/>
</dbReference>
<dbReference type="RefSeq" id="WP_179715046.1">
    <property type="nucleotide sequence ID" value="NZ_JACBZT010000001.1"/>
</dbReference>
<dbReference type="PANTHER" id="PTHR38010:SF1">
    <property type="entry name" value="SLR0848 PROTEIN"/>
    <property type="match status" value="1"/>
</dbReference>
<keyword evidence="1" id="KW-0175">Coiled coil</keyword>
<dbReference type="AlphaFoldDB" id="A0A853C8T0"/>
<dbReference type="EMBL" id="JACBZT010000001">
    <property type="protein sequence ID" value="NYJ04315.1"/>
    <property type="molecule type" value="Genomic_DNA"/>
</dbReference>
<name>A0A853C8T0_9ACTN</name>
<evidence type="ECO:0000256" key="1">
    <source>
        <dbReference type="SAM" id="Coils"/>
    </source>
</evidence>
<comment type="caution">
    <text evidence="2">The sequence shown here is derived from an EMBL/GenBank/DDBJ whole genome shotgun (WGS) entry which is preliminary data.</text>
</comment>
<accession>A0A853C8T0</accession>